<dbReference type="EMBL" id="UASS01000038">
    <property type="protein sequence ID" value="SPX62519.1"/>
    <property type="molecule type" value="Genomic_DNA"/>
</dbReference>
<keyword evidence="2" id="KW-0808">Transferase</keyword>
<keyword evidence="2" id="KW-0012">Acyltransferase</keyword>
<evidence type="ECO:0000313" key="3">
    <source>
        <dbReference type="EMBL" id="SPX62519.1"/>
    </source>
</evidence>
<evidence type="ECO:0000313" key="5">
    <source>
        <dbReference type="Proteomes" id="UP000251942"/>
    </source>
</evidence>
<dbReference type="STRING" id="453.Lfee_2788"/>
<dbReference type="SUPFAM" id="SSF47240">
    <property type="entry name" value="Ferritin-like"/>
    <property type="match status" value="1"/>
</dbReference>
<accession>A0A0W0THQ8</accession>
<dbReference type="PATRIC" id="fig|453.4.peg.3049"/>
<dbReference type="InterPro" id="IPR001078">
    <property type="entry name" value="2-oxoacid_DH_actylTfrase"/>
</dbReference>
<dbReference type="Pfam" id="PF00198">
    <property type="entry name" value="2-oxoacid_dh"/>
    <property type="match status" value="1"/>
</dbReference>
<gene>
    <name evidence="2" type="ORF">Lfee_2788</name>
    <name evidence="3" type="ORF">NCTC12022_03280</name>
</gene>
<dbReference type="GO" id="GO:0016746">
    <property type="term" value="F:acyltransferase activity"/>
    <property type="evidence" value="ECO:0007669"/>
    <property type="project" value="UniProtKB-KW"/>
</dbReference>
<evidence type="ECO:0000259" key="1">
    <source>
        <dbReference type="Pfam" id="PF00198"/>
    </source>
</evidence>
<evidence type="ECO:0000313" key="4">
    <source>
        <dbReference type="Proteomes" id="UP000054698"/>
    </source>
</evidence>
<feature type="domain" description="2-oxoacid dehydrogenase acyltransferase catalytic" evidence="1">
    <location>
        <begin position="447"/>
        <end position="512"/>
    </location>
</feature>
<dbReference type="Proteomes" id="UP000054698">
    <property type="component" value="Unassembled WGS sequence"/>
</dbReference>
<sequence>MLDEYVNELSELLRPSWGSEQWILEGWNRISSEEKELIKNRMDELFKDGLPFELKHDKLFYIYTFSLLAQLEVLAIQVPLKFESKMSSPKDQKRMRIQLLDEIFHGMVFTKIVYLLCAPHALPPAYNENIEHLCNFIRNEDCPKIAVVLLNLIGEGWIEEIFKSLQRQGIAEKVFTTIIDDEHRHVCEADLYRDIGLPEHDLMRTKLEYLENQLLSNIFLQYKYVASVVALQGVDGAIEFLQELDKKHTEQIKKIGLEPSENWYFFMKVAHELFPRIQRYAELNHEIEMTPIRKVFMTQWDNPSDPTMVGEFNLNVSCIDFFNKKFPPETITTLMMHAISMGISENDSFRSFLSHQKMYQSKEAYVGLIVKLPECGDHIGTIVFENCHQTTVQELAVRVRNIVRVMVYCYKRREQLEQEYPHLKAIVNKGLYEFANDFYAYPMPGNSVVSLSNIGFCGYARTKSPLRSSEAMKITLLEVERKPVWNKATQEFEPQDILPVSISADHRIFDGNLPVPKLVTHYFNKAFEKMLANLPVPIKPINQHYDHQFVQVAERLLANNLEMGYKGLLVLQTYWLDFLAFEELFNHELAKEMAERLQEQNPDITFSNV</sequence>
<organism evidence="2 4">
    <name type="scientific">Legionella feeleii</name>
    <dbReference type="NCBI Taxonomy" id="453"/>
    <lineage>
        <taxon>Bacteria</taxon>
        <taxon>Pseudomonadati</taxon>
        <taxon>Pseudomonadota</taxon>
        <taxon>Gammaproteobacteria</taxon>
        <taxon>Legionellales</taxon>
        <taxon>Legionellaceae</taxon>
        <taxon>Legionella</taxon>
    </lineage>
</organism>
<dbReference type="InterPro" id="IPR009078">
    <property type="entry name" value="Ferritin-like_SF"/>
</dbReference>
<dbReference type="InterPro" id="IPR023213">
    <property type="entry name" value="CAT-like_dom_sf"/>
</dbReference>
<reference evidence="2 4" key="1">
    <citation type="submission" date="2015-11" db="EMBL/GenBank/DDBJ databases">
        <title>Genomic analysis of 38 Legionella species identifies large and diverse effector repertoires.</title>
        <authorList>
            <person name="Burstein D."/>
            <person name="Amaro F."/>
            <person name="Zusman T."/>
            <person name="Lifshitz Z."/>
            <person name="Cohen O."/>
            <person name="Gilbert J.A."/>
            <person name="Pupko T."/>
            <person name="Shuman H.A."/>
            <person name="Segal G."/>
        </authorList>
    </citation>
    <scope>NUCLEOTIDE SEQUENCE [LARGE SCALE GENOMIC DNA]</scope>
    <source>
        <strain evidence="2 4">WO-44C</strain>
    </source>
</reference>
<dbReference type="EMBL" id="LNYB01000085">
    <property type="protein sequence ID" value="KTC95124.1"/>
    <property type="molecule type" value="Genomic_DNA"/>
</dbReference>
<protein>
    <submittedName>
        <fullName evidence="2">Putative CoA-dependent acyltransferase</fullName>
    </submittedName>
</protein>
<dbReference type="Gene3D" id="3.30.559.10">
    <property type="entry name" value="Chloramphenicol acetyltransferase-like domain"/>
    <property type="match status" value="1"/>
</dbReference>
<reference evidence="3 5" key="2">
    <citation type="submission" date="2018-06" db="EMBL/GenBank/DDBJ databases">
        <authorList>
            <consortium name="Pathogen Informatics"/>
            <person name="Doyle S."/>
        </authorList>
    </citation>
    <scope>NUCLEOTIDE SEQUENCE [LARGE SCALE GENOMIC DNA]</scope>
    <source>
        <strain evidence="3 5">NCTC12022</strain>
    </source>
</reference>
<dbReference type="OrthoDB" id="5642472at2"/>
<keyword evidence="4" id="KW-1185">Reference proteome</keyword>
<evidence type="ECO:0000313" key="2">
    <source>
        <dbReference type="EMBL" id="KTC95124.1"/>
    </source>
</evidence>
<dbReference type="AlphaFoldDB" id="A0A0W0THQ8"/>
<name>A0A0W0THQ8_9GAMM</name>
<dbReference type="Proteomes" id="UP000251942">
    <property type="component" value="Unassembled WGS sequence"/>
</dbReference>
<dbReference type="SUPFAM" id="SSF52777">
    <property type="entry name" value="CoA-dependent acyltransferases"/>
    <property type="match status" value="1"/>
</dbReference>
<proteinExistence type="predicted"/>